<dbReference type="Proteomes" id="UP001247754">
    <property type="component" value="Unassembled WGS sequence"/>
</dbReference>
<keyword evidence="1" id="KW-0966">Cell projection</keyword>
<proteinExistence type="predicted"/>
<accession>A0ABU1F778</accession>
<keyword evidence="1" id="KW-0969">Cilium</keyword>
<organism evidence="1 2">
    <name type="scientific">Ruixingdingia sedimenti</name>
    <dbReference type="NCBI Taxonomy" id="3073604"/>
    <lineage>
        <taxon>Bacteria</taxon>
        <taxon>Pseudomonadati</taxon>
        <taxon>Pseudomonadota</taxon>
        <taxon>Alphaproteobacteria</taxon>
        <taxon>Rhodobacterales</taxon>
        <taxon>Paracoccaceae</taxon>
        <taxon>Ruixingdingia</taxon>
    </lineage>
</organism>
<reference evidence="1 2" key="1">
    <citation type="submission" date="2023-09" db="EMBL/GenBank/DDBJ databases">
        <title>Xinfangfangia sedmenti sp. nov., isolated the sedment.</title>
        <authorList>
            <person name="Xu L."/>
        </authorList>
    </citation>
    <scope>NUCLEOTIDE SEQUENCE [LARGE SCALE GENOMIC DNA]</scope>
    <source>
        <strain evidence="1 2">LG-4</strain>
    </source>
</reference>
<dbReference type="EMBL" id="JAVKPH010000007">
    <property type="protein sequence ID" value="MDR5652726.1"/>
    <property type="molecule type" value="Genomic_DNA"/>
</dbReference>
<sequence>MAPRLRLEVFDNADAAAGETIVMQGDAFEDARLAAFESGYKAGWDDALIANADDRAALQAEVARNLQTLAFTYHEARAHVLSAVAPVICDALAKVLPEAARASLPRLVADLLRPAVEAAADAPLSLRIHPAQRDAVESLLAGQTSLPLAITPEPMMGEGQAWLKLGEAELRVDLDAAVADIRRLLAEFFALSEKEPRDG</sequence>
<keyword evidence="2" id="KW-1185">Reference proteome</keyword>
<name>A0ABU1F778_9RHOB</name>
<dbReference type="RefSeq" id="WP_310456961.1">
    <property type="nucleotide sequence ID" value="NZ_JAVKPH010000007.1"/>
</dbReference>
<comment type="caution">
    <text evidence="1">The sequence shown here is derived from an EMBL/GenBank/DDBJ whole genome shotgun (WGS) entry which is preliminary data.</text>
</comment>
<evidence type="ECO:0000313" key="1">
    <source>
        <dbReference type="EMBL" id="MDR5652726.1"/>
    </source>
</evidence>
<keyword evidence="1" id="KW-0282">Flagellum</keyword>
<gene>
    <name evidence="1" type="ORF">RGD00_08930</name>
</gene>
<protein>
    <submittedName>
        <fullName evidence="1">Flagellar biosynthesis protein</fullName>
    </submittedName>
</protein>
<evidence type="ECO:0000313" key="2">
    <source>
        <dbReference type="Proteomes" id="UP001247754"/>
    </source>
</evidence>